<dbReference type="OrthoDB" id="7730284at2759"/>
<protein>
    <submittedName>
        <fullName evidence="2">AGAP008117-PA-like protein</fullName>
    </submittedName>
</protein>
<evidence type="ECO:0000259" key="1">
    <source>
        <dbReference type="Pfam" id="PF05444"/>
    </source>
</evidence>
<feature type="domain" description="DUF753" evidence="1">
    <location>
        <begin position="1259"/>
        <end position="1328"/>
    </location>
</feature>
<dbReference type="OMA" id="VDCYFCD"/>
<feature type="domain" description="DUF753" evidence="1">
    <location>
        <begin position="1183"/>
        <end position="1255"/>
    </location>
</feature>
<reference evidence="3" key="2">
    <citation type="submission" date="2020-05" db="UniProtKB">
        <authorList>
            <consortium name="EnsemblMetazoa"/>
        </authorList>
    </citation>
    <scope>IDENTIFICATION</scope>
</reference>
<dbReference type="InterPro" id="IPR008472">
    <property type="entry name" value="DUF753"/>
</dbReference>
<feature type="domain" description="DUF753" evidence="1">
    <location>
        <begin position="1338"/>
        <end position="1406"/>
    </location>
</feature>
<accession>A0A084W8A3</accession>
<dbReference type="PANTHER" id="PTHR21721:SF26">
    <property type="entry name" value="DUF753 DOMAIN-CONTAINING PROTEIN-RELATED"/>
    <property type="match status" value="1"/>
</dbReference>
<keyword evidence="4" id="KW-1185">Reference proteome</keyword>
<feature type="domain" description="DUF753" evidence="1">
    <location>
        <begin position="1902"/>
        <end position="1977"/>
    </location>
</feature>
<name>A0A084W8A3_ANOSI</name>
<organism evidence="2">
    <name type="scientific">Anopheles sinensis</name>
    <name type="common">Mosquito</name>
    <dbReference type="NCBI Taxonomy" id="74873"/>
    <lineage>
        <taxon>Eukaryota</taxon>
        <taxon>Metazoa</taxon>
        <taxon>Ecdysozoa</taxon>
        <taxon>Arthropoda</taxon>
        <taxon>Hexapoda</taxon>
        <taxon>Insecta</taxon>
        <taxon>Pterygota</taxon>
        <taxon>Neoptera</taxon>
        <taxon>Endopterygota</taxon>
        <taxon>Diptera</taxon>
        <taxon>Nematocera</taxon>
        <taxon>Culicoidea</taxon>
        <taxon>Culicidae</taxon>
        <taxon>Anophelinae</taxon>
        <taxon>Anopheles</taxon>
    </lineage>
</organism>
<proteinExistence type="predicted"/>
<reference evidence="2 4" key="1">
    <citation type="journal article" date="2014" name="BMC Genomics">
        <title>Genome sequence of Anopheles sinensis provides insight into genetics basis of mosquito competence for malaria parasites.</title>
        <authorList>
            <person name="Zhou D."/>
            <person name="Zhang D."/>
            <person name="Ding G."/>
            <person name="Shi L."/>
            <person name="Hou Q."/>
            <person name="Ye Y."/>
            <person name="Xu Y."/>
            <person name="Zhou H."/>
            <person name="Xiong C."/>
            <person name="Li S."/>
            <person name="Yu J."/>
            <person name="Hong S."/>
            <person name="Yu X."/>
            <person name="Zou P."/>
            <person name="Chen C."/>
            <person name="Chang X."/>
            <person name="Wang W."/>
            <person name="Lv Y."/>
            <person name="Sun Y."/>
            <person name="Ma L."/>
            <person name="Shen B."/>
            <person name="Zhu C."/>
        </authorList>
    </citation>
    <scope>NUCLEOTIDE SEQUENCE [LARGE SCALE GENOMIC DNA]</scope>
</reference>
<feature type="domain" description="DUF753" evidence="1">
    <location>
        <begin position="1580"/>
        <end position="1651"/>
    </location>
</feature>
<dbReference type="EnsemblMetazoa" id="ASIC014448-RA">
    <property type="protein sequence ID" value="ASIC014448-PA"/>
    <property type="gene ID" value="ASIC014448"/>
</dbReference>
<gene>
    <name evidence="2" type="ORF">ZHAS_00014448</name>
</gene>
<dbReference type="PANTHER" id="PTHR21721">
    <property type="entry name" value="GH09876P-RELATED"/>
    <property type="match status" value="1"/>
</dbReference>
<evidence type="ECO:0000313" key="3">
    <source>
        <dbReference type="EnsemblMetazoa" id="ASIC014448-PA"/>
    </source>
</evidence>
<feature type="domain" description="DUF753" evidence="1">
    <location>
        <begin position="1417"/>
        <end position="1494"/>
    </location>
</feature>
<evidence type="ECO:0000313" key="4">
    <source>
        <dbReference type="Proteomes" id="UP000030765"/>
    </source>
</evidence>
<evidence type="ECO:0000313" key="2">
    <source>
        <dbReference type="EMBL" id="KFB46447.1"/>
    </source>
</evidence>
<dbReference type="EMBL" id="ATLV01021396">
    <property type="status" value="NOT_ANNOTATED_CDS"/>
    <property type="molecule type" value="Genomic_DNA"/>
</dbReference>
<dbReference type="VEuPathDB" id="VectorBase:ASIC014448"/>
<dbReference type="EMBL" id="KE525317">
    <property type="protein sequence ID" value="KFB46447.1"/>
    <property type="molecule type" value="Genomic_DNA"/>
</dbReference>
<sequence>MAASERVKRFSSIFRNDRQWQVLVIGWIFVCLLFPATVKAQIDCYYCAKECDSVIADQITPCGDECGIWYTTADDKVQVGRGCIESFPGTAVEYQRCTDNICNDAIPKRCLQCASVDSSECQEVLCSGTEDKCYLNPADGHRGCTSDQSYETDCRPEAGDDRCSLCSSPVGRSCNENIRCVVCDESAGEQCMQVPDATVQSCPSSSDQCYRYLDADRMLHMGCTSSEDYRFNCGESDNCHTCTGDECNRDVVADALRLIRICLRQSNALSLRQISVTLDTIVSIRYPKLRITNNLSLKPFLYQSLHEGMERETVRGCASPEALELDAVELCDVPGCNDADFPTHLQCYQCVGCDQIAWNDVNFCQSVSATGCFMLLTEPEEGLRTLIRGCNTDEAYSECREDQNCVTCSGDACNGGPKTGRILCARCSGLCRYFFYNRCYMYSDVDGTLMKGCLLELEPDSELASVCYDPADSRCQYCTGDSCNRQHCISCDTRTDGLDCILGLTSGNLRYEMCASNSDVCRTVVDVEGHTVRGCVNPSVEPCDSTVACSDTVTPGSNKDVFPPERLRCYKCNGEEWCGEEQDEGTAQYCTLYYGTDDGCYTYQDGTTVVRGCTADPDARCKTDEDPFCKVASESLSNGEFQNMISCYQDCPGGTGSDLCTPAVACIPPNDRCFLSVSTTGVISRGCTTAFQGCPLDSRDCYVCVESNCNGAFGVCANCDTELGEDCTVPEEHGKVCENGMASCFHYVDREKEIFGCAEPVQEFCEDDADHCQICTGALCNLKALTVCLSCTGCEDVDGDVEPDSQICADEDTCFTGLVGTRVDRGCRSAMPDPIEFYQELESCSSPMFCNDISRAAWVRCYVCSDCPDVPPTDSSQLCQNPLSNRCFTLRDVAGQVHRGCVGSALPEGCVEGLNCTICTGEDYCNDQAASGAPTPESPAFSCVRCEGETCSEYNAISACPNEVGLLFEGCVTYDAGDGSVRKGCLSESALWELCSADPTSCKVSDVPNGNARQIRCFTCERLMECIEKQEQQESSLVVYDSGACVVFFDSVQETPTGLVAYDIIRGNSNEGCANKNPELCFECYTDGCNGELFPRDRLQCVQCRGEECAQLSTSESIPLKPCQIYSATNAQCYTRFEGELFAERGCQGDTDVCLDPDDTKCRLCEGNGCNDLEYGLLYESVTCQTCSSNAQCETDPTVTTCSDKTRGCYSYFSGPFVVAKGCVSDITPTSSFYDDCTVVGGTERCQRCGGDNCNSHLCFECDSNEDEDCFEPRVGGVRTVSCPSPECIAFVDSNAQIIRGCSSNYETPYACSAQLETCLQCEGDYCNAGPIPRNRIKCHQCAGSGVDCLSPAIGDAKYCPIYNYEEERCYTYFADENTVRRGCVTEENPECNEEYCKQCNTSACNDQRPLIPNTLRCVQCDSVERCREMENVGPQPCLGYHLFGRPEQCYTVFDESNAVSRRGCLSQLPETEANRCRNGADFNCKACSSDGCNAQSVECVVCDSNTNPACGGNALSGSFERNRCGTGRCVSLVTDWITWKGCWEDFEEDCAAPENAGIKCDIFEGKLSNTGIFPEDRLKCYHCEGPRDTCGQIGSGTTLEVCQRYHPLDECYTYVSDSGYTIRGCSTTIAQECNENPVAHCPRCQGEGCNAVPFEQPNWLTCAKCAHATECAERKDNPVFELCTRKLLLGRHDDCYTYSFGGEVLERGCLSEADPTIQAQCVDGSSECSVCHCDRCNGPPTSCVVCQGERGCGDAGNTDLLQACTTGTCVITSFVWNSDGVLMIAKQCSETVQLDTCSKGPPGGDYQVCHSPGCNDVLYPPGRIRCYQCEGASCADPSLLPTVCDPYIEGMDACYSFFDRQQKGCIGQLNQTQRDECQSEGTVCRTCSSGDGCNLEPRALECTVCSSESDPDCGSRPIGSTARTRKSCSTGGCATYIDDNGFTVKGCAVDFQLTEASCSDENDALCYFCSTGDGCNDELLFPPDRQECFQCSGAACVDVTLNSPTTCRRYNASTDGCYTYAIDRDNIERGCLNERPSCAEEAACVTCTSPNTGCNTEPAIVPNDHSCYQCDGADCAPKRTGPGTACSGELLLGRTDSCYTFVDTYTVRRGCYSDEDACDPANPSCHVCAPEKDCNADEYTVTSNECIQCFEGTDGEACLWGYRSTDATRCTEPESSPSSSRTGCYRCYDNEDEAADYPLFRRGCVGDAGERRCHNDPGYSVCLGAGCNNRNERIQICAKCGTDDGCDRWIVEECRGTVPYERRGCYVMRDVRKRILGRGCVAQLNESDWERCQDVRDGSCTMCFGNQCNGATTAMLGGHLTGLLAGTVVLTIRLLVSFNG</sequence>
<dbReference type="Pfam" id="PF05444">
    <property type="entry name" value="DUF753"/>
    <property type="match status" value="9"/>
</dbReference>
<feature type="domain" description="DUF753" evidence="1">
    <location>
        <begin position="1826"/>
        <end position="1895"/>
    </location>
</feature>
<dbReference type="Proteomes" id="UP000030765">
    <property type="component" value="Unassembled WGS sequence"/>
</dbReference>
<dbReference type="VEuPathDB" id="VectorBase:ASIS022790"/>
<feature type="domain" description="DUF753" evidence="1">
    <location>
        <begin position="1099"/>
        <end position="1171"/>
    </location>
</feature>
<feature type="domain" description="DUF753" evidence="1">
    <location>
        <begin position="179"/>
        <end position="248"/>
    </location>
</feature>